<dbReference type="GO" id="GO:0005525">
    <property type="term" value="F:GTP binding"/>
    <property type="evidence" value="ECO:0007669"/>
    <property type="project" value="UniProtKB-KW"/>
</dbReference>
<dbReference type="PROSITE" id="PS51722">
    <property type="entry name" value="G_TR_2"/>
    <property type="match status" value="1"/>
</dbReference>
<dbReference type="InterPro" id="IPR009000">
    <property type="entry name" value="Transl_B-barrel_sf"/>
</dbReference>
<keyword evidence="5" id="KW-0342">GTP-binding</keyword>
<dbReference type="Gene3D" id="2.40.50.140">
    <property type="entry name" value="Nucleic acid-binding proteins"/>
    <property type="match status" value="1"/>
</dbReference>
<feature type="region of interest" description="Disordered" evidence="6">
    <location>
        <begin position="58"/>
        <end position="78"/>
    </location>
</feature>
<dbReference type="Gene3D" id="3.40.50.300">
    <property type="entry name" value="P-loop containing nucleotide triphosphate hydrolases"/>
    <property type="match status" value="1"/>
</dbReference>
<evidence type="ECO:0000256" key="6">
    <source>
        <dbReference type="SAM" id="MobiDB-lite"/>
    </source>
</evidence>
<dbReference type="InterPro" id="IPR036555">
    <property type="entry name" value="NusA_N_sf"/>
</dbReference>
<evidence type="ECO:0000256" key="5">
    <source>
        <dbReference type="ARBA" id="ARBA00023134"/>
    </source>
</evidence>
<dbReference type="InterPro" id="IPR012340">
    <property type="entry name" value="NA-bd_OB-fold"/>
</dbReference>
<dbReference type="InterPro" id="IPR036925">
    <property type="entry name" value="TIF_IF2_dom3_sf"/>
</dbReference>
<keyword evidence="3" id="KW-0547">Nucleotide-binding</keyword>
<gene>
    <name evidence="8" type="ORF">DEBURN_LOCUS6320</name>
</gene>
<dbReference type="SUPFAM" id="SSF69705">
    <property type="entry name" value="Transcription factor NusA, N-terminal domain"/>
    <property type="match status" value="1"/>
</dbReference>
<dbReference type="Pfam" id="PF22042">
    <property type="entry name" value="EF-G_D2"/>
    <property type="match status" value="1"/>
</dbReference>
<proteinExistence type="inferred from homology"/>
<dbReference type="CDD" id="cd03692">
    <property type="entry name" value="mtIF2_IVc"/>
    <property type="match status" value="1"/>
</dbReference>
<organism evidence="8 9">
    <name type="scientific">Diversispora eburnea</name>
    <dbReference type="NCBI Taxonomy" id="1213867"/>
    <lineage>
        <taxon>Eukaryota</taxon>
        <taxon>Fungi</taxon>
        <taxon>Fungi incertae sedis</taxon>
        <taxon>Mucoromycota</taxon>
        <taxon>Glomeromycotina</taxon>
        <taxon>Glomeromycetes</taxon>
        <taxon>Diversisporales</taxon>
        <taxon>Diversisporaceae</taxon>
        <taxon>Diversispora</taxon>
    </lineage>
</organism>
<dbReference type="SUPFAM" id="SSF50447">
    <property type="entry name" value="Translation proteins"/>
    <property type="match status" value="2"/>
</dbReference>
<dbReference type="InterPro" id="IPR053905">
    <property type="entry name" value="EF-G-like_DII"/>
</dbReference>
<dbReference type="Pfam" id="PF11987">
    <property type="entry name" value="IF-2"/>
    <property type="match status" value="1"/>
</dbReference>
<dbReference type="InterPro" id="IPR000795">
    <property type="entry name" value="T_Tr_GTP-bd_dom"/>
</dbReference>
<evidence type="ECO:0000259" key="7">
    <source>
        <dbReference type="PROSITE" id="PS51722"/>
    </source>
</evidence>
<dbReference type="GO" id="GO:0003743">
    <property type="term" value="F:translation initiation factor activity"/>
    <property type="evidence" value="ECO:0007669"/>
    <property type="project" value="UniProtKB-KW"/>
</dbReference>
<dbReference type="GO" id="GO:0005737">
    <property type="term" value="C:cytoplasm"/>
    <property type="evidence" value="ECO:0007669"/>
    <property type="project" value="TreeGrafter"/>
</dbReference>
<evidence type="ECO:0000313" key="8">
    <source>
        <dbReference type="EMBL" id="CAG8534861.1"/>
    </source>
</evidence>
<dbReference type="SUPFAM" id="SSF52156">
    <property type="entry name" value="Initiation factor IF2/eIF5b, domain 3"/>
    <property type="match status" value="1"/>
</dbReference>
<keyword evidence="9" id="KW-1185">Reference proteome</keyword>
<dbReference type="GO" id="GO:0031554">
    <property type="term" value="P:regulation of termination of DNA-templated transcription"/>
    <property type="evidence" value="ECO:0007669"/>
    <property type="project" value="InterPro"/>
</dbReference>
<dbReference type="InterPro" id="IPR005225">
    <property type="entry name" value="Small_GTP-bd"/>
</dbReference>
<evidence type="ECO:0000256" key="4">
    <source>
        <dbReference type="ARBA" id="ARBA00022917"/>
    </source>
</evidence>
<dbReference type="InterPro" id="IPR027417">
    <property type="entry name" value="P-loop_NTPase"/>
</dbReference>
<dbReference type="SUPFAM" id="SSF50249">
    <property type="entry name" value="Nucleic acid-binding proteins"/>
    <property type="match status" value="1"/>
</dbReference>
<dbReference type="SUPFAM" id="SSF52540">
    <property type="entry name" value="P-loop containing nucleoside triphosphate hydrolases"/>
    <property type="match status" value="1"/>
</dbReference>
<comment type="caution">
    <text evidence="8">The sequence shown here is derived from an EMBL/GenBank/DDBJ whole genome shotgun (WGS) entry which is preliminary data.</text>
</comment>
<evidence type="ECO:0000256" key="3">
    <source>
        <dbReference type="ARBA" id="ARBA00022741"/>
    </source>
</evidence>
<dbReference type="SUPFAM" id="SSF54814">
    <property type="entry name" value="Prokaryotic type KH domain (KH-domain type II)"/>
    <property type="match status" value="1"/>
</dbReference>
<dbReference type="GO" id="GO:0003924">
    <property type="term" value="F:GTPase activity"/>
    <property type="evidence" value="ECO:0007669"/>
    <property type="project" value="InterPro"/>
</dbReference>
<dbReference type="InterPro" id="IPR025249">
    <property type="entry name" value="TF_NusA_KH_1st"/>
</dbReference>
<keyword evidence="4" id="KW-0648">Protein biosynthesis</keyword>
<dbReference type="Gene3D" id="3.30.300.20">
    <property type="match status" value="1"/>
</dbReference>
<reference evidence="8" key="1">
    <citation type="submission" date="2021-06" db="EMBL/GenBank/DDBJ databases">
        <authorList>
            <person name="Kallberg Y."/>
            <person name="Tangrot J."/>
            <person name="Rosling A."/>
        </authorList>
    </citation>
    <scope>NUCLEOTIDE SEQUENCE</scope>
    <source>
        <strain evidence="8">AZ414A</strain>
    </source>
</reference>
<name>A0A9N9AJ41_9GLOM</name>
<feature type="domain" description="Tr-type G" evidence="7">
    <location>
        <begin position="617"/>
        <end position="695"/>
    </location>
</feature>
<sequence>GGGAQDLPGIKYHVIRGYIRADAEGVKERKQGRSLYGTKKEKMLAVITSTVLIVNKNKEKSSPQLPRGDNYSNDNSNLAETKTQKITFLELELKYINGATTPEELEIREKNIQAAVSKLKEDKNYPDPIKESGVKLEGVGEDELKKISDYGKVPGIETETNPNIVKLKDYFQIPASGQGNCFLYAWSVFLTGRSDENVQRALRVAIVLWMMNNFETASHGPTVANLKKEIVDDQLAYNYKQLEDYHIKFLEPVLDRRLGLLSKVPSNYHIGTNFQYLNRDTLGTFLTSAKYDNGGETWIIYNSGEDKLSQWLTKRRLNDEPLFFPDAQIKISNPLNNTNTQQFIKQLAEREGVSEEKIKEVIIDSFRKSYCQGEKLGAELHFEFDSGLSVYRLYKIVKTINDSEKEITKDNELLKEGQIKDDNFLLPLDIKNLSLSLNQEIKSRLLKEVREKPTEDTPQIILTRSDDLFIRKLLEQEIPQIKNRTIAIHSVLRLPGLISKVVVEKGKKAIEEGLNIDPAGTCIGERGERAKSVSRIVIRMSVLEESERNDILENKGQILQEIEIIRRDILNSTNEFKNKTLYLANENITAVELGEIIGKSIIQEYLKKSKQKGQLIARPPIVSIMGHIDHGKTTLLDTIRQTQVQKKEAGGITQKVSVSQVEFQGQKITFLDTPGHSDFIKMRQGGISLTDLVVLSHETNNENNLSRIKANSDSPAHGVIIDSYLHPRTGTRVNELLIQDGKLKEKDSIFLNGNFGKIKMISDVHGQKITTAYPSDVVQVVGLNVSAELGDGFLVINDEKTIAEVENELTNYWEKKKKSTPPPPSQKKNINLVLIADSQNSLEALIELIKKKTTSNLNFSIVYTEVGSLNNFALELTKVTNSIVLMFSYQPSKAQTKILKEDGISFFNSKIIYEIEGKLDEIIGSQQEVEEVEEIVGTATVKVVFEFSKGNIAGCQVISGKINRNKRVYVLRGKEKIFVGEIKSLESNKVEKNEISSGQECGIVLKRFDNFKEGDKIVAFQIVKRNVIQQK</sequence>
<evidence type="ECO:0000313" key="9">
    <source>
        <dbReference type="Proteomes" id="UP000789706"/>
    </source>
</evidence>
<dbReference type="InterPro" id="IPR023115">
    <property type="entry name" value="TIF_IF2_dom3"/>
</dbReference>
<evidence type="ECO:0000256" key="2">
    <source>
        <dbReference type="ARBA" id="ARBA00022540"/>
    </source>
</evidence>
<dbReference type="InterPro" id="IPR015946">
    <property type="entry name" value="KH_dom-like_a/b"/>
</dbReference>
<dbReference type="Proteomes" id="UP000789706">
    <property type="component" value="Unassembled WGS sequence"/>
</dbReference>
<keyword evidence="2" id="KW-0396">Initiation factor</keyword>
<dbReference type="OrthoDB" id="2425258at2759"/>
<dbReference type="GO" id="GO:0003723">
    <property type="term" value="F:RNA binding"/>
    <property type="evidence" value="ECO:0007669"/>
    <property type="project" value="InterPro"/>
</dbReference>
<dbReference type="AlphaFoldDB" id="A0A9N9AJ41"/>
<dbReference type="Gene3D" id="2.40.30.10">
    <property type="entry name" value="Translation factors"/>
    <property type="match status" value="2"/>
</dbReference>
<dbReference type="InterPro" id="IPR009019">
    <property type="entry name" value="KH_sf_prok-type"/>
</dbReference>
<dbReference type="GO" id="GO:0003700">
    <property type="term" value="F:DNA-binding transcription factor activity"/>
    <property type="evidence" value="ECO:0007669"/>
    <property type="project" value="InterPro"/>
</dbReference>
<comment type="similarity">
    <text evidence="1">Belongs to the TRAFAC class translation factor GTPase superfamily. Classic translation factor GTPase family. IF-2 subfamily.</text>
</comment>
<accession>A0A9N9AJ41</accession>
<dbReference type="Pfam" id="PF00009">
    <property type="entry name" value="GTP_EFTU"/>
    <property type="match status" value="1"/>
</dbReference>
<protein>
    <submittedName>
        <fullName evidence="8">11102_t:CDS:1</fullName>
    </submittedName>
</protein>
<dbReference type="FunFam" id="2.40.30.10:FF:000008">
    <property type="entry name" value="Translation initiation factor IF-2"/>
    <property type="match status" value="1"/>
</dbReference>
<evidence type="ECO:0000256" key="1">
    <source>
        <dbReference type="ARBA" id="ARBA00007733"/>
    </source>
</evidence>
<dbReference type="Pfam" id="PF13184">
    <property type="entry name" value="KH_NusA_1st"/>
    <property type="match status" value="1"/>
</dbReference>
<dbReference type="NCBIfam" id="TIGR00231">
    <property type="entry name" value="small_GTP"/>
    <property type="match status" value="1"/>
</dbReference>
<dbReference type="PANTHER" id="PTHR43381">
    <property type="entry name" value="TRANSLATION INITIATION FACTOR IF-2-RELATED"/>
    <property type="match status" value="1"/>
</dbReference>
<dbReference type="Gene3D" id="3.30.1480.10">
    <property type="entry name" value="NusA, N-terminal domain"/>
    <property type="match status" value="1"/>
</dbReference>
<dbReference type="InterPro" id="IPR015760">
    <property type="entry name" value="TIF_IF2"/>
</dbReference>
<dbReference type="EMBL" id="CAJVPK010000639">
    <property type="protein sequence ID" value="CAG8534861.1"/>
    <property type="molecule type" value="Genomic_DNA"/>
</dbReference>
<dbReference type="Gene3D" id="3.40.50.10050">
    <property type="entry name" value="Translation initiation factor IF- 2, domain 3"/>
    <property type="match status" value="1"/>
</dbReference>
<feature type="non-terminal residue" evidence="8">
    <location>
        <position position="1"/>
    </location>
</feature>
<dbReference type="PANTHER" id="PTHR43381:SF5">
    <property type="entry name" value="TR-TYPE G DOMAIN-CONTAINING PROTEIN"/>
    <property type="match status" value="1"/>
</dbReference>